<dbReference type="InterPro" id="IPR040423">
    <property type="entry name" value="PEA_transferase"/>
</dbReference>
<dbReference type="RefSeq" id="WP_130094834.1">
    <property type="nucleotide sequence ID" value="NZ_SETE01000007.1"/>
</dbReference>
<accession>A0A4Q4KGG1</accession>
<organism evidence="9 10">
    <name type="scientific">Brumimicrobium glaciale</name>
    <dbReference type="NCBI Taxonomy" id="200475"/>
    <lineage>
        <taxon>Bacteria</taxon>
        <taxon>Pseudomonadati</taxon>
        <taxon>Bacteroidota</taxon>
        <taxon>Flavobacteriia</taxon>
        <taxon>Flavobacteriales</taxon>
        <taxon>Crocinitomicaceae</taxon>
        <taxon>Brumimicrobium</taxon>
    </lineage>
</organism>
<sequence length="528" mass="60086">MRAILTTLNQIFPLYLTLLVNFPIILGLFINSDLVSLRLIIINFLWQTLFVILYRTAKSYSIYRTGVFIISIIVIIESLHWIILKGPLSTSSLFVISATNYQESIDFLSIKIGLNLLLIAPLLVISILAWKHRPIHKKYSNNPYFYGIFLLIFLGFVLENAVNNRLVRKGVPNFIKVAITFEQQLDQFKTAKESKAIQIVDAKSVVKKQTVILILGESCNRNHMQLYGNENATTPLLSNRDDLYVFDNVISSYSNTISSVLTSLSETALDNTISLNEGADIMDVFSSAGYTNYWVSNQSPIGIWENLVTVFARKANHPIFVNLSSSNSMESTLMSSYDELLFEPIEKVLQKEDSLKFIIIHTMGNHSSYKSRYPSEFNKFKGNDGKSQTIAEYHNSILYHDYVLDSLLKIINQNTENAVVIYTADHGENVYDEGGNLGHDYAGRLPKSNVEIPFFIWFSDEYKNTNFKFSEVAESRKNAPYVTDHLLHTLIDLARIQTPLLKPGNSIVNANFESERKRILEDGKDYDE</sequence>
<dbReference type="AlphaFoldDB" id="A0A4Q4KGG1"/>
<protein>
    <submittedName>
        <fullName evidence="9">Phosphoethanolamine transferase</fullName>
    </submittedName>
</protein>
<dbReference type="GO" id="GO:0005886">
    <property type="term" value="C:plasma membrane"/>
    <property type="evidence" value="ECO:0007669"/>
    <property type="project" value="UniProtKB-SubCell"/>
</dbReference>
<dbReference type="Proteomes" id="UP000293952">
    <property type="component" value="Unassembled WGS sequence"/>
</dbReference>
<dbReference type="SUPFAM" id="SSF53649">
    <property type="entry name" value="Alkaline phosphatase-like"/>
    <property type="match status" value="1"/>
</dbReference>
<comment type="caution">
    <text evidence="9">The sequence shown here is derived from an EMBL/GenBank/DDBJ whole genome shotgun (WGS) entry which is preliminary data.</text>
</comment>
<evidence type="ECO:0000256" key="7">
    <source>
        <dbReference type="SAM" id="Phobius"/>
    </source>
</evidence>
<dbReference type="Pfam" id="PF00884">
    <property type="entry name" value="Sulfatase"/>
    <property type="match status" value="1"/>
</dbReference>
<feature type="transmembrane region" description="Helical" evidence="7">
    <location>
        <begin position="143"/>
        <end position="162"/>
    </location>
</feature>
<dbReference type="InterPro" id="IPR017850">
    <property type="entry name" value="Alkaline_phosphatase_core_sf"/>
</dbReference>
<reference evidence="9 10" key="1">
    <citation type="submission" date="2019-02" db="EMBL/GenBank/DDBJ databases">
        <title>Genome sequence of the sea-ice species Brumimicrobium glaciale.</title>
        <authorList>
            <person name="Bowman J.P."/>
        </authorList>
    </citation>
    <scope>NUCLEOTIDE SEQUENCE [LARGE SCALE GENOMIC DNA]</scope>
    <source>
        <strain evidence="9 10">IC156</strain>
    </source>
</reference>
<evidence type="ECO:0000256" key="5">
    <source>
        <dbReference type="ARBA" id="ARBA00022989"/>
    </source>
</evidence>
<feature type="transmembrane region" description="Helical" evidence="7">
    <location>
        <begin position="112"/>
        <end position="131"/>
    </location>
</feature>
<keyword evidence="4 7" id="KW-0812">Transmembrane</keyword>
<dbReference type="EMBL" id="SETE01000007">
    <property type="protein sequence ID" value="RYM32145.1"/>
    <property type="molecule type" value="Genomic_DNA"/>
</dbReference>
<name>A0A4Q4KGG1_9FLAO</name>
<evidence type="ECO:0000313" key="10">
    <source>
        <dbReference type="Proteomes" id="UP000293952"/>
    </source>
</evidence>
<comment type="subcellular location">
    <subcellularLocation>
        <location evidence="1">Cell membrane</location>
        <topology evidence="1">Multi-pass membrane protein</topology>
    </subcellularLocation>
</comment>
<evidence type="ECO:0000259" key="8">
    <source>
        <dbReference type="Pfam" id="PF00884"/>
    </source>
</evidence>
<dbReference type="Gene3D" id="3.40.720.10">
    <property type="entry name" value="Alkaline Phosphatase, subunit A"/>
    <property type="match status" value="1"/>
</dbReference>
<gene>
    <name evidence="9" type="ORF">ERX46_15805</name>
</gene>
<proteinExistence type="predicted"/>
<dbReference type="OrthoDB" id="9786870at2"/>
<dbReference type="InterPro" id="IPR000917">
    <property type="entry name" value="Sulfatase_N"/>
</dbReference>
<feature type="transmembrane region" description="Helical" evidence="7">
    <location>
        <begin position="66"/>
        <end position="84"/>
    </location>
</feature>
<dbReference type="GO" id="GO:0016776">
    <property type="term" value="F:phosphotransferase activity, phosphate group as acceptor"/>
    <property type="evidence" value="ECO:0007669"/>
    <property type="project" value="TreeGrafter"/>
</dbReference>
<dbReference type="GO" id="GO:0009244">
    <property type="term" value="P:lipopolysaccharide core region biosynthetic process"/>
    <property type="evidence" value="ECO:0007669"/>
    <property type="project" value="TreeGrafter"/>
</dbReference>
<keyword evidence="6 7" id="KW-0472">Membrane</keyword>
<evidence type="ECO:0000256" key="2">
    <source>
        <dbReference type="ARBA" id="ARBA00022475"/>
    </source>
</evidence>
<dbReference type="InterPro" id="IPR058130">
    <property type="entry name" value="PEA_transf_C"/>
</dbReference>
<evidence type="ECO:0000256" key="3">
    <source>
        <dbReference type="ARBA" id="ARBA00022679"/>
    </source>
</evidence>
<feature type="domain" description="Sulfatase N-terminal" evidence="8">
    <location>
        <begin position="209"/>
        <end position="495"/>
    </location>
</feature>
<keyword evidence="10" id="KW-1185">Reference proteome</keyword>
<dbReference type="PANTHER" id="PTHR30443">
    <property type="entry name" value="INNER MEMBRANE PROTEIN"/>
    <property type="match status" value="1"/>
</dbReference>
<feature type="transmembrane region" description="Helical" evidence="7">
    <location>
        <begin position="36"/>
        <end position="54"/>
    </location>
</feature>
<dbReference type="PANTHER" id="PTHR30443:SF2">
    <property type="entry name" value="PHOSPHOETHANOLAMINE TRANSFERASE EPTC"/>
    <property type="match status" value="1"/>
</dbReference>
<keyword evidence="5 7" id="KW-1133">Transmembrane helix</keyword>
<keyword evidence="3 9" id="KW-0808">Transferase</keyword>
<evidence type="ECO:0000256" key="1">
    <source>
        <dbReference type="ARBA" id="ARBA00004651"/>
    </source>
</evidence>
<evidence type="ECO:0000256" key="4">
    <source>
        <dbReference type="ARBA" id="ARBA00022692"/>
    </source>
</evidence>
<keyword evidence="2" id="KW-1003">Cell membrane</keyword>
<feature type="transmembrane region" description="Helical" evidence="7">
    <location>
        <begin position="12"/>
        <end position="30"/>
    </location>
</feature>
<evidence type="ECO:0000313" key="9">
    <source>
        <dbReference type="EMBL" id="RYM32145.1"/>
    </source>
</evidence>
<dbReference type="CDD" id="cd16017">
    <property type="entry name" value="LptA"/>
    <property type="match status" value="1"/>
</dbReference>
<evidence type="ECO:0000256" key="6">
    <source>
        <dbReference type="ARBA" id="ARBA00023136"/>
    </source>
</evidence>